<feature type="domain" description="Transposase IS116/IS110/IS902 C-terminal" evidence="2">
    <location>
        <begin position="189"/>
        <end position="272"/>
    </location>
</feature>
<comment type="caution">
    <text evidence="3">The sequence shown here is derived from an EMBL/GenBank/DDBJ whole genome shotgun (WGS) entry which is preliminary data.</text>
</comment>
<dbReference type="Proteomes" id="UP000037822">
    <property type="component" value="Unassembled WGS sequence"/>
</dbReference>
<dbReference type="PANTHER" id="PTHR33055">
    <property type="entry name" value="TRANSPOSASE FOR INSERTION SEQUENCE ELEMENT IS1111A"/>
    <property type="match status" value="1"/>
</dbReference>
<proteinExistence type="predicted"/>
<dbReference type="RefSeq" id="WP_054207406.1">
    <property type="nucleotide sequence ID" value="NZ_LGSZ01000012.1"/>
</dbReference>
<dbReference type="EMBL" id="LGSZ01000012">
    <property type="protein sequence ID" value="KPH82764.1"/>
    <property type="molecule type" value="Genomic_DNA"/>
</dbReference>
<keyword evidence="4" id="KW-1185">Reference proteome</keyword>
<gene>
    <name evidence="3" type="ORF">AE618_02080</name>
</gene>
<dbReference type="GO" id="GO:0006313">
    <property type="term" value="P:DNA transposition"/>
    <property type="evidence" value="ECO:0007669"/>
    <property type="project" value="InterPro"/>
</dbReference>
<organism evidence="3 4">
    <name type="scientific">Bosea vaviloviae</name>
    <dbReference type="NCBI Taxonomy" id="1526658"/>
    <lineage>
        <taxon>Bacteria</taxon>
        <taxon>Pseudomonadati</taxon>
        <taxon>Pseudomonadota</taxon>
        <taxon>Alphaproteobacteria</taxon>
        <taxon>Hyphomicrobiales</taxon>
        <taxon>Boseaceae</taxon>
        <taxon>Bosea</taxon>
    </lineage>
</organism>
<evidence type="ECO:0000259" key="2">
    <source>
        <dbReference type="Pfam" id="PF02371"/>
    </source>
</evidence>
<dbReference type="NCBIfam" id="NF033542">
    <property type="entry name" value="transpos_IS110"/>
    <property type="match status" value="1"/>
</dbReference>
<dbReference type="AlphaFoldDB" id="A0A0N0MCX9"/>
<evidence type="ECO:0000313" key="3">
    <source>
        <dbReference type="EMBL" id="KPH82764.1"/>
    </source>
</evidence>
<dbReference type="InterPro" id="IPR002525">
    <property type="entry name" value="Transp_IS110-like_N"/>
</dbReference>
<feature type="domain" description="Transposase IS110-like N-terminal" evidence="1">
    <location>
        <begin position="8"/>
        <end position="147"/>
    </location>
</feature>
<dbReference type="OrthoDB" id="8261795at2"/>
<dbReference type="GO" id="GO:0003677">
    <property type="term" value="F:DNA binding"/>
    <property type="evidence" value="ECO:0007669"/>
    <property type="project" value="InterPro"/>
</dbReference>
<reference evidence="3 4" key="1">
    <citation type="submission" date="2015-07" db="EMBL/GenBank/DDBJ databases">
        <title>Whole genome sequencing of Bosea vaviloviae isolated from cave pool.</title>
        <authorList>
            <person name="Tan N.E.H."/>
            <person name="Lee Y.P."/>
            <person name="Gan H.M."/>
            <person name="Barton H."/>
            <person name="Savka M.A."/>
        </authorList>
    </citation>
    <scope>NUCLEOTIDE SEQUENCE [LARGE SCALE GENOMIC DNA]</scope>
    <source>
        <strain evidence="3 4">SD260</strain>
    </source>
</reference>
<dbReference type="PATRIC" id="fig|1526658.3.peg.5485"/>
<evidence type="ECO:0000313" key="4">
    <source>
        <dbReference type="Proteomes" id="UP000037822"/>
    </source>
</evidence>
<sequence>MTIHPCFIGCDIAKHHLDLFDESRGEGFRIDNTQAAIAAWLSSLDIGCAFVAFEATGPYDRRLQHALEQAGCRFARINPGRARDFARATGRLAKTDAIDARMLAAMARMLALAPDAASDPTRNTLVSLHKRRDQLVEMRAAERVRVKESDDPTGSLARLLAWLDEEISALELTIAQALRANAELAAMQALLRSAPGVGPVTATTLIALMPELGQCSPKAIAALAGLAPFNNDSGRQRGKRAIKGGRSRVRRALYMAALAAIRTSHRFKTFYQAVKARSAATKVAIIAVARKLLTVLNAMAKTKTAFQP</sequence>
<dbReference type="Pfam" id="PF01548">
    <property type="entry name" value="DEDD_Tnp_IS110"/>
    <property type="match status" value="1"/>
</dbReference>
<protein>
    <submittedName>
        <fullName evidence="3">Transposase</fullName>
    </submittedName>
</protein>
<dbReference type="GO" id="GO:0004803">
    <property type="term" value="F:transposase activity"/>
    <property type="evidence" value="ECO:0007669"/>
    <property type="project" value="InterPro"/>
</dbReference>
<dbReference type="PANTHER" id="PTHR33055:SF13">
    <property type="entry name" value="TRANSPOSASE"/>
    <property type="match status" value="1"/>
</dbReference>
<name>A0A0N0MCX9_9HYPH</name>
<accession>A0A0N0MCX9</accession>
<dbReference type="InterPro" id="IPR003346">
    <property type="entry name" value="Transposase_20"/>
</dbReference>
<dbReference type="Pfam" id="PF02371">
    <property type="entry name" value="Transposase_20"/>
    <property type="match status" value="1"/>
</dbReference>
<evidence type="ECO:0000259" key="1">
    <source>
        <dbReference type="Pfam" id="PF01548"/>
    </source>
</evidence>
<dbReference type="InterPro" id="IPR047650">
    <property type="entry name" value="Transpos_IS110"/>
</dbReference>